<dbReference type="Gene3D" id="1.20.1250.20">
    <property type="entry name" value="MFS general substrate transporter like domains"/>
    <property type="match status" value="1"/>
</dbReference>
<sequence length="482" mass="53340">MQGTITSIYDVGCFFGAVSGSYLGSRLGCRKCTILGTVVMMIGAVLQISAFGATQMIIGRIVAGLGNGLNTAIVPVWQSETSKPSWRGKLIVLGLVLNVAGFCASNWVDYGCAFLTGGISWRLPLALQLLFGIIILATAPWLPESPRWLLSKDREEEGVQILALLEGDGATSETPSVVAEKNDIVKLFRAEKELGLTWWDLLRNRTGGNGRNSGTLRRFVLGLGTQIIVQLSGVNATSYYLPIVLKNSLHFSPTRARLLTALNGISYTFFSFAGMLMIDRWGRRGAMLFGTCGSAACYLVITVFIYKVQMATNDYDVDRFGIGAVSMIFIYYCFFGMGWQGTAWLYNTEINSLHMRMKGAAASVAAQWAINYMVVQITPTGIHNLKWRFYLLWVFFNWCSIPILYIFYPETANRKLEDIDQLFQDGVRTLVFLDKDACSVKRPSKYVERDINEMDAAMSKGLEAGADTTDKLTAKSTHNEVI</sequence>
<evidence type="ECO:0000259" key="9">
    <source>
        <dbReference type="PROSITE" id="PS50850"/>
    </source>
</evidence>
<proteinExistence type="inferred from homology"/>
<protein>
    <recommendedName>
        <fullName evidence="9">Major facilitator superfamily (MFS) profile domain-containing protein</fullName>
    </recommendedName>
</protein>
<dbReference type="Proteomes" id="UP000722485">
    <property type="component" value="Unassembled WGS sequence"/>
</dbReference>
<dbReference type="InterPro" id="IPR005828">
    <property type="entry name" value="MFS_sugar_transport-like"/>
</dbReference>
<gene>
    <name evidence="10" type="ORF">G7Z17_g1846</name>
</gene>
<feature type="transmembrane region" description="Helical" evidence="8">
    <location>
        <begin position="120"/>
        <end position="142"/>
    </location>
</feature>
<comment type="caution">
    <text evidence="10">The sequence shown here is derived from an EMBL/GenBank/DDBJ whole genome shotgun (WGS) entry which is preliminary data.</text>
</comment>
<dbReference type="OrthoDB" id="6339427at2759"/>
<evidence type="ECO:0000256" key="4">
    <source>
        <dbReference type="ARBA" id="ARBA00022692"/>
    </source>
</evidence>
<feature type="transmembrane region" description="Helical" evidence="8">
    <location>
        <begin position="261"/>
        <end position="278"/>
    </location>
</feature>
<organism evidence="10 11">
    <name type="scientific">Cylindrodendrum hubeiense</name>
    <dbReference type="NCBI Taxonomy" id="595255"/>
    <lineage>
        <taxon>Eukaryota</taxon>
        <taxon>Fungi</taxon>
        <taxon>Dikarya</taxon>
        <taxon>Ascomycota</taxon>
        <taxon>Pezizomycotina</taxon>
        <taxon>Sordariomycetes</taxon>
        <taxon>Hypocreomycetidae</taxon>
        <taxon>Hypocreales</taxon>
        <taxon>Nectriaceae</taxon>
        <taxon>Cylindrodendrum</taxon>
    </lineage>
</organism>
<dbReference type="PANTHER" id="PTHR48022:SF26">
    <property type="entry name" value="MAJOR FACILITATOR SUPERFAMILY (MFS) PROFILE DOMAIN-CONTAINING PROTEIN-RELATED"/>
    <property type="match status" value="1"/>
</dbReference>
<evidence type="ECO:0000256" key="6">
    <source>
        <dbReference type="ARBA" id="ARBA00023136"/>
    </source>
</evidence>
<keyword evidence="4 8" id="KW-0812">Transmembrane</keyword>
<evidence type="ECO:0000256" key="1">
    <source>
        <dbReference type="ARBA" id="ARBA00004141"/>
    </source>
</evidence>
<dbReference type="InterPro" id="IPR005829">
    <property type="entry name" value="Sugar_transporter_CS"/>
</dbReference>
<dbReference type="PRINTS" id="PR00171">
    <property type="entry name" value="SUGRTRNSPORT"/>
</dbReference>
<dbReference type="Pfam" id="PF00083">
    <property type="entry name" value="Sugar_tr"/>
    <property type="match status" value="1"/>
</dbReference>
<evidence type="ECO:0000256" key="8">
    <source>
        <dbReference type="SAM" id="Phobius"/>
    </source>
</evidence>
<feature type="transmembrane region" description="Helical" evidence="8">
    <location>
        <begin position="6"/>
        <end position="25"/>
    </location>
</feature>
<name>A0A9P5HKZ1_9HYPO</name>
<dbReference type="InterPro" id="IPR036259">
    <property type="entry name" value="MFS_trans_sf"/>
</dbReference>
<evidence type="ECO:0000256" key="3">
    <source>
        <dbReference type="ARBA" id="ARBA00022448"/>
    </source>
</evidence>
<comment type="subcellular location">
    <subcellularLocation>
        <location evidence="1">Membrane</location>
        <topology evidence="1">Multi-pass membrane protein</topology>
    </subcellularLocation>
</comment>
<dbReference type="NCBIfam" id="TIGR00879">
    <property type="entry name" value="SP"/>
    <property type="match status" value="1"/>
</dbReference>
<feature type="transmembrane region" description="Helical" evidence="8">
    <location>
        <begin position="390"/>
        <end position="408"/>
    </location>
</feature>
<evidence type="ECO:0000313" key="11">
    <source>
        <dbReference type="Proteomes" id="UP000722485"/>
    </source>
</evidence>
<reference evidence="10" key="1">
    <citation type="submission" date="2020-03" db="EMBL/GenBank/DDBJ databases">
        <title>Draft Genome Sequence of Cylindrodendrum hubeiense.</title>
        <authorList>
            <person name="Buettner E."/>
            <person name="Kellner H."/>
        </authorList>
    </citation>
    <scope>NUCLEOTIDE SEQUENCE</scope>
    <source>
        <strain evidence="10">IHI 201604</strain>
    </source>
</reference>
<evidence type="ECO:0000256" key="7">
    <source>
        <dbReference type="RuleBase" id="RU003346"/>
    </source>
</evidence>
<evidence type="ECO:0000313" key="10">
    <source>
        <dbReference type="EMBL" id="KAF7555927.1"/>
    </source>
</evidence>
<dbReference type="InterPro" id="IPR050360">
    <property type="entry name" value="MFS_Sugar_Transporters"/>
</dbReference>
<comment type="similarity">
    <text evidence="2 7">Belongs to the major facilitator superfamily. Sugar transporter (TC 2.A.1.1) family.</text>
</comment>
<feature type="transmembrane region" description="Helical" evidence="8">
    <location>
        <begin position="32"/>
        <end position="51"/>
    </location>
</feature>
<keyword evidence="11" id="KW-1185">Reference proteome</keyword>
<keyword evidence="3 7" id="KW-0813">Transport</keyword>
<dbReference type="EMBL" id="JAANBB010000016">
    <property type="protein sequence ID" value="KAF7555927.1"/>
    <property type="molecule type" value="Genomic_DNA"/>
</dbReference>
<dbReference type="GO" id="GO:0005351">
    <property type="term" value="F:carbohydrate:proton symporter activity"/>
    <property type="evidence" value="ECO:0007669"/>
    <property type="project" value="TreeGrafter"/>
</dbReference>
<accession>A0A9P5HKZ1</accession>
<feature type="transmembrane region" description="Helical" evidence="8">
    <location>
        <begin position="320"/>
        <end position="339"/>
    </location>
</feature>
<feature type="transmembrane region" description="Helical" evidence="8">
    <location>
        <begin position="360"/>
        <end position="378"/>
    </location>
</feature>
<dbReference type="AlphaFoldDB" id="A0A9P5HKZ1"/>
<evidence type="ECO:0000256" key="5">
    <source>
        <dbReference type="ARBA" id="ARBA00022989"/>
    </source>
</evidence>
<feature type="domain" description="Major facilitator superfamily (MFS) profile" evidence="9">
    <location>
        <begin position="1"/>
        <end position="412"/>
    </location>
</feature>
<evidence type="ECO:0000256" key="2">
    <source>
        <dbReference type="ARBA" id="ARBA00010992"/>
    </source>
</evidence>
<keyword evidence="6 8" id="KW-0472">Membrane</keyword>
<keyword evidence="5 8" id="KW-1133">Transmembrane helix</keyword>
<feature type="transmembrane region" description="Helical" evidence="8">
    <location>
        <begin position="90"/>
        <end position="108"/>
    </location>
</feature>
<dbReference type="PANTHER" id="PTHR48022">
    <property type="entry name" value="PLASTIDIC GLUCOSE TRANSPORTER 4"/>
    <property type="match status" value="1"/>
</dbReference>
<dbReference type="InterPro" id="IPR020846">
    <property type="entry name" value="MFS_dom"/>
</dbReference>
<dbReference type="SUPFAM" id="SSF103473">
    <property type="entry name" value="MFS general substrate transporter"/>
    <property type="match status" value="1"/>
</dbReference>
<feature type="transmembrane region" description="Helical" evidence="8">
    <location>
        <begin position="219"/>
        <end position="241"/>
    </location>
</feature>
<dbReference type="InterPro" id="IPR003663">
    <property type="entry name" value="Sugar/inositol_transpt"/>
</dbReference>
<dbReference type="PROSITE" id="PS50850">
    <property type="entry name" value="MFS"/>
    <property type="match status" value="1"/>
</dbReference>
<feature type="transmembrane region" description="Helical" evidence="8">
    <location>
        <begin position="285"/>
        <end position="308"/>
    </location>
</feature>
<feature type="transmembrane region" description="Helical" evidence="8">
    <location>
        <begin position="57"/>
        <end position="78"/>
    </location>
</feature>
<dbReference type="GO" id="GO:0016020">
    <property type="term" value="C:membrane"/>
    <property type="evidence" value="ECO:0007669"/>
    <property type="project" value="UniProtKB-SubCell"/>
</dbReference>
<dbReference type="PROSITE" id="PS00216">
    <property type="entry name" value="SUGAR_TRANSPORT_1"/>
    <property type="match status" value="1"/>
</dbReference>